<proteinExistence type="predicted"/>
<feature type="non-terminal residue" evidence="3">
    <location>
        <position position="168"/>
    </location>
</feature>
<reference evidence="3 4" key="2">
    <citation type="submission" date="2020-07" db="EMBL/GenBank/DDBJ databases">
        <title>Genome assembly of wild tea tree DASZ reveals pedigree and selection history of tea varieties.</title>
        <authorList>
            <person name="Zhang W."/>
        </authorList>
    </citation>
    <scope>NUCLEOTIDE SEQUENCE [LARGE SCALE GENOMIC DNA]</scope>
    <source>
        <strain evidence="4">cv. G240</strain>
        <tissue evidence="3">Leaf</tissue>
    </source>
</reference>
<dbReference type="EMBL" id="JACBKZ010000012">
    <property type="protein sequence ID" value="KAF5938128.1"/>
    <property type="molecule type" value="Genomic_DNA"/>
</dbReference>
<feature type="domain" description="GST N-terminal" evidence="2">
    <location>
        <begin position="83"/>
        <end position="135"/>
    </location>
</feature>
<comment type="caution">
    <text evidence="3">The sequence shown here is derived from an EMBL/GenBank/DDBJ whole genome shotgun (WGS) entry which is preliminary data.</text>
</comment>
<dbReference type="GO" id="GO:0006457">
    <property type="term" value="P:protein folding"/>
    <property type="evidence" value="ECO:0007669"/>
    <property type="project" value="InterPro"/>
</dbReference>
<protein>
    <recommendedName>
        <fullName evidence="5">GST N-terminal domain-containing protein</fullName>
    </recommendedName>
</protein>
<dbReference type="Pfam" id="PF01556">
    <property type="entry name" value="DnaJ_C"/>
    <property type="match status" value="1"/>
</dbReference>
<dbReference type="InterPro" id="IPR036249">
    <property type="entry name" value="Thioredoxin-like_sf"/>
</dbReference>
<accession>A0A7J7GFF3</accession>
<dbReference type="AlphaFoldDB" id="A0A7J7GFF3"/>
<organism evidence="3 4">
    <name type="scientific">Camellia sinensis</name>
    <name type="common">Tea plant</name>
    <name type="synonym">Thea sinensis</name>
    <dbReference type="NCBI Taxonomy" id="4442"/>
    <lineage>
        <taxon>Eukaryota</taxon>
        <taxon>Viridiplantae</taxon>
        <taxon>Streptophyta</taxon>
        <taxon>Embryophyta</taxon>
        <taxon>Tracheophyta</taxon>
        <taxon>Spermatophyta</taxon>
        <taxon>Magnoliopsida</taxon>
        <taxon>eudicotyledons</taxon>
        <taxon>Gunneridae</taxon>
        <taxon>Pentapetalae</taxon>
        <taxon>asterids</taxon>
        <taxon>Ericales</taxon>
        <taxon>Theaceae</taxon>
        <taxon>Camellia</taxon>
    </lineage>
</organism>
<evidence type="ECO:0000259" key="1">
    <source>
        <dbReference type="Pfam" id="PF01556"/>
    </source>
</evidence>
<dbReference type="GO" id="GO:0004364">
    <property type="term" value="F:glutathione transferase activity"/>
    <property type="evidence" value="ECO:0007669"/>
    <property type="project" value="InterPro"/>
</dbReference>
<sequence>GPPGYLYVYLDIEEILEIQRDGINLRSSVSISYLDAILGTVVKVKTVEGTTDLQIPSGTQPGDVLVLAKKGAPKDAIQGLQEKIKLVPIDLQNGPDWYKEKVYPPNKVPSLEHNNEIRGESLDLLKYIDSYFEGPALYPDSVSNVCRIPPSENLLRSCYPTQTPLIWL</sequence>
<dbReference type="SUPFAM" id="SSF52833">
    <property type="entry name" value="Thioredoxin-like"/>
    <property type="match status" value="1"/>
</dbReference>
<evidence type="ECO:0000259" key="2">
    <source>
        <dbReference type="Pfam" id="PF13417"/>
    </source>
</evidence>
<dbReference type="Pfam" id="PF13417">
    <property type="entry name" value="GST_N_3"/>
    <property type="match status" value="1"/>
</dbReference>
<dbReference type="GO" id="GO:0051082">
    <property type="term" value="F:unfolded protein binding"/>
    <property type="evidence" value="ECO:0007669"/>
    <property type="project" value="InterPro"/>
</dbReference>
<dbReference type="InterPro" id="IPR044629">
    <property type="entry name" value="GSTL1/2/3"/>
</dbReference>
<dbReference type="InterPro" id="IPR008971">
    <property type="entry name" value="HSP40/DnaJ_pept-bd"/>
</dbReference>
<name>A0A7J7GFF3_CAMSI</name>
<feature type="domain" description="Chaperone DnaJ C-terminal" evidence="1">
    <location>
        <begin position="1"/>
        <end position="75"/>
    </location>
</feature>
<dbReference type="Proteomes" id="UP000593564">
    <property type="component" value="Unassembled WGS sequence"/>
</dbReference>
<dbReference type="InterPro" id="IPR002939">
    <property type="entry name" value="DnaJ_C"/>
</dbReference>
<evidence type="ECO:0000313" key="4">
    <source>
        <dbReference type="Proteomes" id="UP000593564"/>
    </source>
</evidence>
<gene>
    <name evidence="3" type="ORF">HYC85_025634</name>
</gene>
<evidence type="ECO:0008006" key="5">
    <source>
        <dbReference type="Google" id="ProtNLM"/>
    </source>
</evidence>
<dbReference type="PANTHER" id="PTHR44328">
    <property type="entry name" value="GLUTATHIONE S-TRANSFERASE L1"/>
    <property type="match status" value="1"/>
</dbReference>
<dbReference type="Gene3D" id="3.40.30.10">
    <property type="entry name" value="Glutaredoxin"/>
    <property type="match status" value="1"/>
</dbReference>
<evidence type="ECO:0000313" key="3">
    <source>
        <dbReference type="EMBL" id="KAF5938128.1"/>
    </source>
</evidence>
<dbReference type="PANTHER" id="PTHR44328:SF16">
    <property type="entry name" value="PROTEIN IN2-1 HOMOLOG B"/>
    <property type="match status" value="1"/>
</dbReference>
<dbReference type="SUPFAM" id="SSF49493">
    <property type="entry name" value="HSP40/DnaJ peptide-binding domain"/>
    <property type="match status" value="1"/>
</dbReference>
<keyword evidence="4" id="KW-1185">Reference proteome</keyword>
<reference evidence="4" key="1">
    <citation type="journal article" date="2020" name="Nat. Commun.">
        <title>Genome assembly of wild tea tree DASZ reveals pedigree and selection history of tea varieties.</title>
        <authorList>
            <person name="Zhang W."/>
            <person name="Zhang Y."/>
            <person name="Qiu H."/>
            <person name="Guo Y."/>
            <person name="Wan H."/>
            <person name="Zhang X."/>
            <person name="Scossa F."/>
            <person name="Alseekh S."/>
            <person name="Zhang Q."/>
            <person name="Wang P."/>
            <person name="Xu L."/>
            <person name="Schmidt M.H."/>
            <person name="Jia X."/>
            <person name="Li D."/>
            <person name="Zhu A."/>
            <person name="Guo F."/>
            <person name="Chen W."/>
            <person name="Ni D."/>
            <person name="Usadel B."/>
            <person name="Fernie A.R."/>
            <person name="Wen W."/>
        </authorList>
    </citation>
    <scope>NUCLEOTIDE SEQUENCE [LARGE SCALE GENOMIC DNA]</scope>
    <source>
        <strain evidence="4">cv. G240</strain>
    </source>
</reference>
<dbReference type="InterPro" id="IPR004045">
    <property type="entry name" value="Glutathione_S-Trfase_N"/>
</dbReference>